<gene>
    <name evidence="2" type="ORF">SAMN04487951_10630</name>
</gene>
<protein>
    <submittedName>
        <fullName evidence="2">Helix-turn-helix domain-containing protein</fullName>
    </submittedName>
</protein>
<evidence type="ECO:0000313" key="2">
    <source>
        <dbReference type="EMBL" id="SDN56365.1"/>
    </source>
</evidence>
<sequence>MLMRVHYSIRAIAHPLGRAPSTISRELTHHSVRPRRSGLGKILTVGRERSRIQAIQNETRLRVNPSRVNHVIGNQR</sequence>
<proteinExistence type="predicted"/>
<dbReference type="EMBL" id="FNII01000006">
    <property type="protein sequence ID" value="SDN56365.1"/>
    <property type="molecule type" value="Genomic_DNA"/>
</dbReference>
<dbReference type="Proteomes" id="UP000199677">
    <property type="component" value="Unassembled WGS sequence"/>
</dbReference>
<name>A0A1H0CEQ6_9GAMM</name>
<reference evidence="3" key="1">
    <citation type="submission" date="2016-10" db="EMBL/GenBank/DDBJ databases">
        <authorList>
            <person name="Varghese N."/>
            <person name="Submissions S."/>
        </authorList>
    </citation>
    <scope>NUCLEOTIDE SEQUENCE [LARGE SCALE GENOMIC DNA]</scope>
    <source>
        <strain evidence="3">CGMCC 1.6494</strain>
    </source>
</reference>
<dbReference type="AlphaFoldDB" id="A0A1H0CEQ6"/>
<organism evidence="2 3">
    <name type="scientific">Vreelandella arcis</name>
    <dbReference type="NCBI Taxonomy" id="416873"/>
    <lineage>
        <taxon>Bacteria</taxon>
        <taxon>Pseudomonadati</taxon>
        <taxon>Pseudomonadota</taxon>
        <taxon>Gammaproteobacteria</taxon>
        <taxon>Oceanospirillales</taxon>
        <taxon>Halomonadaceae</taxon>
        <taxon>Vreelandella</taxon>
    </lineage>
</organism>
<dbReference type="STRING" id="416873.SAMN04487951_10630"/>
<evidence type="ECO:0000313" key="3">
    <source>
        <dbReference type="Proteomes" id="UP000199677"/>
    </source>
</evidence>
<feature type="domain" description="Transposase IS30-like HTH" evidence="1">
    <location>
        <begin position="7"/>
        <end position="29"/>
    </location>
</feature>
<dbReference type="Pfam" id="PF13936">
    <property type="entry name" value="HTH_38"/>
    <property type="match status" value="1"/>
</dbReference>
<evidence type="ECO:0000259" key="1">
    <source>
        <dbReference type="Pfam" id="PF13936"/>
    </source>
</evidence>
<dbReference type="InterPro" id="IPR025246">
    <property type="entry name" value="IS30-like_HTH"/>
</dbReference>
<keyword evidence="3" id="KW-1185">Reference proteome</keyword>
<accession>A0A1H0CEQ6</accession>